<sequence length="214" mass="24321">MRRRHEGRGIRRVIMNHRSNEWKPASTFYLINASLPEVGDQPGSIPLRRRHRADGGPGVERSFGGNRRIRVLIPAGCSSSENLSTMLWPESHTWCCERGGTRCVLFGSPSIAVVTRDFERNEVVLGREMPSQWGSNVPEHADRNSHMLYVHDAQAKRTACPPTRKFANKRRAEPEHVPLRTVGDYRETDQILSCDDGRDRERLLRCPTRRASGA</sequence>
<protein>
    <submittedName>
        <fullName evidence="1">Uncharacterized protein</fullName>
    </submittedName>
</protein>
<evidence type="ECO:0000313" key="2">
    <source>
        <dbReference type="Proteomes" id="UP000594638"/>
    </source>
</evidence>
<keyword evidence="2" id="KW-1185">Reference proteome</keyword>
<accession>A0A8S0SHM7</accession>
<proteinExistence type="predicted"/>
<gene>
    <name evidence="1" type="ORF">OLEA9_A070761</name>
</gene>
<comment type="caution">
    <text evidence="1">The sequence shown here is derived from an EMBL/GenBank/DDBJ whole genome shotgun (WGS) entry which is preliminary data.</text>
</comment>
<evidence type="ECO:0000313" key="1">
    <source>
        <dbReference type="EMBL" id="CAA2992066.1"/>
    </source>
</evidence>
<organism evidence="1 2">
    <name type="scientific">Olea europaea subsp. europaea</name>
    <dbReference type="NCBI Taxonomy" id="158383"/>
    <lineage>
        <taxon>Eukaryota</taxon>
        <taxon>Viridiplantae</taxon>
        <taxon>Streptophyta</taxon>
        <taxon>Embryophyta</taxon>
        <taxon>Tracheophyta</taxon>
        <taxon>Spermatophyta</taxon>
        <taxon>Magnoliopsida</taxon>
        <taxon>eudicotyledons</taxon>
        <taxon>Gunneridae</taxon>
        <taxon>Pentapetalae</taxon>
        <taxon>asterids</taxon>
        <taxon>lamiids</taxon>
        <taxon>Lamiales</taxon>
        <taxon>Oleaceae</taxon>
        <taxon>Oleeae</taxon>
        <taxon>Olea</taxon>
    </lineage>
</organism>
<dbReference type="EMBL" id="CACTIH010005430">
    <property type="protein sequence ID" value="CAA2992066.1"/>
    <property type="molecule type" value="Genomic_DNA"/>
</dbReference>
<dbReference type="AlphaFoldDB" id="A0A8S0SHM7"/>
<name>A0A8S0SHM7_OLEEU</name>
<dbReference type="Proteomes" id="UP000594638">
    <property type="component" value="Unassembled WGS sequence"/>
</dbReference>
<dbReference type="Gramene" id="OE9A070761T1">
    <property type="protein sequence ID" value="OE9A070761C1"/>
    <property type="gene ID" value="OE9A070761"/>
</dbReference>
<reference evidence="1 2" key="1">
    <citation type="submission" date="2019-12" db="EMBL/GenBank/DDBJ databases">
        <authorList>
            <person name="Alioto T."/>
            <person name="Alioto T."/>
            <person name="Gomez Garrido J."/>
        </authorList>
    </citation>
    <scope>NUCLEOTIDE SEQUENCE [LARGE SCALE GENOMIC DNA]</scope>
</reference>